<dbReference type="Proteomes" id="UP001602245">
    <property type="component" value="Unassembled WGS sequence"/>
</dbReference>
<gene>
    <name evidence="1" type="ORF">ACFY35_16385</name>
</gene>
<evidence type="ECO:0008006" key="3">
    <source>
        <dbReference type="Google" id="ProtNLM"/>
    </source>
</evidence>
<comment type="caution">
    <text evidence="1">The sequence shown here is derived from an EMBL/GenBank/DDBJ whole genome shotgun (WGS) entry which is preliminary data.</text>
</comment>
<evidence type="ECO:0000313" key="1">
    <source>
        <dbReference type="EMBL" id="MFF5291022.1"/>
    </source>
</evidence>
<dbReference type="RefSeq" id="WP_020515774.1">
    <property type="nucleotide sequence ID" value="NZ_JBIAZU010000003.1"/>
</dbReference>
<accession>A0ABW6WCJ0</accession>
<dbReference type="EMBL" id="JBIAZU010000003">
    <property type="protein sequence ID" value="MFF5291022.1"/>
    <property type="molecule type" value="Genomic_DNA"/>
</dbReference>
<organism evidence="1 2">
    <name type="scientific">Paractinoplanes globisporus</name>
    <dbReference type="NCBI Taxonomy" id="113565"/>
    <lineage>
        <taxon>Bacteria</taxon>
        <taxon>Bacillati</taxon>
        <taxon>Actinomycetota</taxon>
        <taxon>Actinomycetes</taxon>
        <taxon>Micromonosporales</taxon>
        <taxon>Micromonosporaceae</taxon>
        <taxon>Paractinoplanes</taxon>
    </lineage>
</organism>
<proteinExistence type="predicted"/>
<protein>
    <recommendedName>
        <fullName evidence="3">Arginase</fullName>
    </recommendedName>
</protein>
<sequence length="41" mass="4197">MVGVDVVGVTRLGEDSDDPGVVDVALVRATMTPAELGSRLV</sequence>
<evidence type="ECO:0000313" key="2">
    <source>
        <dbReference type="Proteomes" id="UP001602245"/>
    </source>
</evidence>
<reference evidence="1 2" key="1">
    <citation type="submission" date="2024-10" db="EMBL/GenBank/DDBJ databases">
        <title>The Natural Products Discovery Center: Release of the First 8490 Sequenced Strains for Exploring Actinobacteria Biosynthetic Diversity.</title>
        <authorList>
            <person name="Kalkreuter E."/>
            <person name="Kautsar S.A."/>
            <person name="Yang D."/>
            <person name="Bader C.D."/>
            <person name="Teijaro C.N."/>
            <person name="Fluegel L."/>
            <person name="Davis C.M."/>
            <person name="Simpson J.R."/>
            <person name="Lauterbach L."/>
            <person name="Steele A.D."/>
            <person name="Gui C."/>
            <person name="Meng S."/>
            <person name="Li G."/>
            <person name="Viehrig K."/>
            <person name="Ye F."/>
            <person name="Su P."/>
            <person name="Kiefer A.F."/>
            <person name="Nichols A."/>
            <person name="Cepeda A.J."/>
            <person name="Yan W."/>
            <person name="Fan B."/>
            <person name="Jiang Y."/>
            <person name="Adhikari A."/>
            <person name="Zheng C.-J."/>
            <person name="Schuster L."/>
            <person name="Cowan T.M."/>
            <person name="Smanski M.J."/>
            <person name="Chevrette M.G."/>
            <person name="De Carvalho L.P.S."/>
            <person name="Shen B."/>
        </authorList>
    </citation>
    <scope>NUCLEOTIDE SEQUENCE [LARGE SCALE GENOMIC DNA]</scope>
    <source>
        <strain evidence="1 2">NPDC000087</strain>
    </source>
</reference>
<keyword evidence="2" id="KW-1185">Reference proteome</keyword>
<name>A0ABW6WCJ0_9ACTN</name>